<feature type="region of interest" description="Disordered" evidence="1">
    <location>
        <begin position="116"/>
        <end position="163"/>
    </location>
</feature>
<organism evidence="3 4">
    <name type="scientific">Psychrosphaera saromensis</name>
    <dbReference type="NCBI Taxonomy" id="716813"/>
    <lineage>
        <taxon>Bacteria</taxon>
        <taxon>Pseudomonadati</taxon>
        <taxon>Pseudomonadota</taxon>
        <taxon>Gammaproteobacteria</taxon>
        <taxon>Alteromonadales</taxon>
        <taxon>Pseudoalteromonadaceae</taxon>
        <taxon>Psychrosphaera</taxon>
    </lineage>
</organism>
<evidence type="ECO:0000313" key="4">
    <source>
        <dbReference type="Proteomes" id="UP000239007"/>
    </source>
</evidence>
<dbReference type="EMBL" id="MSCH01000003">
    <property type="protein sequence ID" value="PQJ54818.1"/>
    <property type="molecule type" value="Genomic_DNA"/>
</dbReference>
<name>A0A2S7UYK3_9GAMM</name>
<dbReference type="Proteomes" id="UP000239007">
    <property type="component" value="Unassembled WGS sequence"/>
</dbReference>
<dbReference type="Pfam" id="PF12048">
    <property type="entry name" value="DUF3530"/>
    <property type="match status" value="1"/>
</dbReference>
<dbReference type="AlphaFoldDB" id="A0A2S7UYK3"/>
<accession>A0A2S7UYK3</accession>
<comment type="caution">
    <text evidence="3">The sequence shown here is derived from an EMBL/GenBank/DDBJ whole genome shotgun (WGS) entry which is preliminary data.</text>
</comment>
<reference evidence="3 4" key="1">
    <citation type="submission" date="2016-12" db="EMBL/GenBank/DDBJ databases">
        <title>Diversity of luminous bacteria.</title>
        <authorList>
            <person name="Yoshizawa S."/>
            <person name="Kogure K."/>
        </authorList>
    </citation>
    <scope>NUCLEOTIDE SEQUENCE [LARGE SCALE GENOMIC DNA]</scope>
    <source>
        <strain evidence="3 4">SA4-48</strain>
    </source>
</reference>
<evidence type="ECO:0000256" key="2">
    <source>
        <dbReference type="SAM" id="SignalP"/>
    </source>
</evidence>
<keyword evidence="2" id="KW-0732">Signal</keyword>
<keyword evidence="4" id="KW-1185">Reference proteome</keyword>
<proteinExistence type="predicted"/>
<dbReference type="OrthoDB" id="9776279at2"/>
<dbReference type="RefSeq" id="WP_105053344.1">
    <property type="nucleotide sequence ID" value="NZ_BMYG01000001.1"/>
</dbReference>
<evidence type="ECO:0000256" key="1">
    <source>
        <dbReference type="SAM" id="MobiDB-lite"/>
    </source>
</evidence>
<feature type="chain" id="PRO_5015714561" description="DUF3530 domain-containing protein" evidence="2">
    <location>
        <begin position="20"/>
        <end position="324"/>
    </location>
</feature>
<dbReference type="InterPro" id="IPR022529">
    <property type="entry name" value="DUF3530"/>
</dbReference>
<feature type="compositionally biased region" description="Polar residues" evidence="1">
    <location>
        <begin position="116"/>
        <end position="142"/>
    </location>
</feature>
<sequence>MKHHILLLMISLSNTATFAASVDHTPPIDLSELQAIDIKHYVQDREINVLTLDESEYLTLMKEETTGFPRGIAFIVPEINQSIIQQPAIKMLYDNLTEYGWRSLLLTMPNIEQTNGSFNNVQKTDNQSASSASENDQQQEADSSLQSNTGSNSSSENDSETVREPNLRLKAYHQDDIFSSKTNAEIEEQILKRVESAWQYAEQFPGYFIFICQGKSCAWLTSLFQQQKLMQPDALIMLSAHMPQQDLNDQFAQQLSETEFPVLELFKQIDNRWVSSSIQYRRKLARKHYKTDYRQRKLNSHIAFGNNNMRTVKEIYGFLTAVGM</sequence>
<feature type="signal peptide" evidence="2">
    <location>
        <begin position="1"/>
        <end position="19"/>
    </location>
</feature>
<evidence type="ECO:0000313" key="3">
    <source>
        <dbReference type="EMBL" id="PQJ54818.1"/>
    </source>
</evidence>
<feature type="compositionally biased region" description="Low complexity" evidence="1">
    <location>
        <begin position="143"/>
        <end position="156"/>
    </location>
</feature>
<evidence type="ECO:0008006" key="5">
    <source>
        <dbReference type="Google" id="ProtNLM"/>
    </source>
</evidence>
<protein>
    <recommendedName>
        <fullName evidence="5">DUF3530 domain-containing protein</fullName>
    </recommendedName>
</protein>
<gene>
    <name evidence="3" type="ORF">BTO11_14950</name>
</gene>